<keyword evidence="3" id="KW-0812">Transmembrane</keyword>
<dbReference type="Pfam" id="PF01915">
    <property type="entry name" value="Glyco_hydro_3_C"/>
    <property type="match status" value="1"/>
</dbReference>
<comment type="similarity">
    <text evidence="1">Belongs to the glycosyl hydrolase 3 family.</text>
</comment>
<dbReference type="SMART" id="SM01217">
    <property type="entry name" value="Fn3_like"/>
    <property type="match status" value="1"/>
</dbReference>
<evidence type="ECO:0000256" key="2">
    <source>
        <dbReference type="ARBA" id="ARBA00022801"/>
    </source>
</evidence>
<dbReference type="InterPro" id="IPR050288">
    <property type="entry name" value="Cellulose_deg_GH3"/>
</dbReference>
<dbReference type="Proteomes" id="UP000824110">
    <property type="component" value="Unassembled WGS sequence"/>
</dbReference>
<dbReference type="Pfam" id="PF14310">
    <property type="entry name" value="Fn3-like"/>
    <property type="match status" value="1"/>
</dbReference>
<dbReference type="PANTHER" id="PTHR42715">
    <property type="entry name" value="BETA-GLUCOSIDASE"/>
    <property type="match status" value="1"/>
</dbReference>
<protein>
    <submittedName>
        <fullName evidence="5">Glycoside hydrolase family 3 C-terminal domain-containing protein</fullName>
    </submittedName>
</protein>
<proteinExistence type="inferred from homology"/>
<accession>A0A9D1MJZ1</accession>
<comment type="caution">
    <text evidence="5">The sequence shown here is derived from an EMBL/GenBank/DDBJ whole genome shotgun (WGS) entry which is preliminary data.</text>
</comment>
<reference evidence="5" key="1">
    <citation type="submission" date="2020-10" db="EMBL/GenBank/DDBJ databases">
        <authorList>
            <person name="Gilroy R."/>
        </authorList>
    </citation>
    <scope>NUCLEOTIDE SEQUENCE</scope>
    <source>
        <strain evidence="5">CHK195-12923</strain>
    </source>
</reference>
<sequence length="1038" mass="113322">MNPILVQFIKDNLAFVIITVIAIAGIIATAVILGVTARKAKAGGGFLVGGKRLGVKYSLIAFVLVVLVFANYVLYSFSGTITLALCGSGVVVDEVAVDTASQNSAALCVEIGEDGMTLLKNNGTLPLAESNKKLNVFGWSGCDNGFVHQGAGSGGGTDTDITTIYEGLRQSGFEINEELAEKYNAMSYRREGWDYYKLPEGDESFYTDELMNNAKAFSDTALIVFGRRGGETSDLPRYQLSLSGKRDPSRMFSQTSKLEDLMIEKVTENFDKVIVIFNTTNVMEAGFLNNDKIDAAIAIYAPGSKATPAIGNLLSGKANFSGRTVDTWAYDLTTAAAWANAGADGTHLINASGSEKAYISNYAEGVYMGYYWYETADKEGFWTSDFAKDKWDIENGYQDVVQFPFGYGLSYTDFSWSVESVSIAPGTTLSVDDEIKIEVFVQNIGERDGKEVVQLYLEPPYKAGSIEKPAVKLVAFAKTGLLKPGEGEMLTLSVKVTDFASYDVYDSNNNGFMGYEIEGGIGDYVLSLRNNAHEVAEVEGLYGASLAFSVPDTGYKVENDPVTNQKVENRFTNYTNPVSGATSVTQENALSDSSKAYSVDGSDTPYAFEYMTRADFEGTFPEYVDYPSMMDTQFYKETYVVNTPKVVESDVMPEYDSKDTNYQLLDFIYEIKDEAGNPVLDEKGNKTYGLVPYEDERWDELVSQMSLNDLYVLSAAGGFGTQKIDSVGKPAAVDKDGPCGFNSLITGSGGGTESATNFPCETLIASTWDWKLSYRFGLALSAEGNALSLDGLYGPAVNIHRNVLNGRNFEYYSEDPYISGIMCAYTVYGCKENGVYCWIKHFALNENETGRTHMYQFCTEQALREIYLRPYEIAVKVGGANAIMTSYGRVGTVRASGSSSLNTSVLRNEWGFKGAVITDYYNAGVVHDADECIRAGNDLMLDPNGRPSYFGDQKSATTVIALQKAAKNIMYAYLETKYTAQVATGLDLSNYIGGKQDVFAWWIPIVGVMDGLIVLGGVAFGVLSVINYRKSRKKAAEA</sequence>
<dbReference type="PANTHER" id="PTHR42715:SF10">
    <property type="entry name" value="BETA-GLUCOSIDASE"/>
    <property type="match status" value="1"/>
</dbReference>
<feature type="transmembrane region" description="Helical" evidence="3">
    <location>
        <begin position="999"/>
        <end position="1026"/>
    </location>
</feature>
<gene>
    <name evidence="5" type="ORF">IAB69_02510</name>
</gene>
<dbReference type="InterPro" id="IPR002772">
    <property type="entry name" value="Glyco_hydro_3_C"/>
</dbReference>
<dbReference type="Gene3D" id="3.20.20.300">
    <property type="entry name" value="Glycoside hydrolase, family 3, N-terminal domain"/>
    <property type="match status" value="1"/>
</dbReference>
<organism evidence="5 6">
    <name type="scientific">Candidatus Coproplasma excrementigallinarum</name>
    <dbReference type="NCBI Taxonomy" id="2840747"/>
    <lineage>
        <taxon>Bacteria</taxon>
        <taxon>Bacillati</taxon>
        <taxon>Bacillota</taxon>
        <taxon>Clostridia</taxon>
        <taxon>Eubacteriales</taxon>
        <taxon>Candidatus Coproplasma</taxon>
    </lineage>
</organism>
<dbReference type="PRINTS" id="PR00133">
    <property type="entry name" value="GLHYDRLASE3"/>
</dbReference>
<dbReference type="EMBL" id="DVNE01000023">
    <property type="protein sequence ID" value="HIU61501.1"/>
    <property type="molecule type" value="Genomic_DNA"/>
</dbReference>
<name>A0A9D1MJZ1_9FIRM</name>
<dbReference type="InterPro" id="IPR036962">
    <property type="entry name" value="Glyco_hydro_3_N_sf"/>
</dbReference>
<dbReference type="Gene3D" id="2.60.40.10">
    <property type="entry name" value="Immunoglobulins"/>
    <property type="match status" value="1"/>
</dbReference>
<keyword evidence="2 5" id="KW-0378">Hydrolase</keyword>
<dbReference type="SUPFAM" id="SSF52279">
    <property type="entry name" value="Beta-D-glucan exohydrolase, C-terminal domain"/>
    <property type="match status" value="1"/>
</dbReference>
<keyword evidence="3" id="KW-0472">Membrane</keyword>
<dbReference type="GO" id="GO:0004553">
    <property type="term" value="F:hydrolase activity, hydrolyzing O-glycosyl compounds"/>
    <property type="evidence" value="ECO:0007669"/>
    <property type="project" value="InterPro"/>
</dbReference>
<keyword evidence="3" id="KW-1133">Transmembrane helix</keyword>
<dbReference type="Pfam" id="PF00933">
    <property type="entry name" value="Glyco_hydro_3"/>
    <property type="match status" value="1"/>
</dbReference>
<feature type="transmembrane region" description="Helical" evidence="3">
    <location>
        <begin position="57"/>
        <end position="75"/>
    </location>
</feature>
<dbReference type="InterPro" id="IPR036881">
    <property type="entry name" value="Glyco_hydro_3_C_sf"/>
</dbReference>
<feature type="domain" description="Fibronectin type III-like" evidence="4">
    <location>
        <begin position="451"/>
        <end position="532"/>
    </location>
</feature>
<dbReference type="SUPFAM" id="SSF51445">
    <property type="entry name" value="(Trans)glycosidases"/>
    <property type="match status" value="1"/>
</dbReference>
<dbReference type="InterPro" id="IPR013783">
    <property type="entry name" value="Ig-like_fold"/>
</dbReference>
<reference evidence="5" key="2">
    <citation type="journal article" date="2021" name="PeerJ">
        <title>Extensive microbial diversity within the chicken gut microbiome revealed by metagenomics and culture.</title>
        <authorList>
            <person name="Gilroy R."/>
            <person name="Ravi A."/>
            <person name="Getino M."/>
            <person name="Pursley I."/>
            <person name="Horton D.L."/>
            <person name="Alikhan N.F."/>
            <person name="Baker D."/>
            <person name="Gharbi K."/>
            <person name="Hall N."/>
            <person name="Watson M."/>
            <person name="Adriaenssens E.M."/>
            <person name="Foster-Nyarko E."/>
            <person name="Jarju S."/>
            <person name="Secka A."/>
            <person name="Antonio M."/>
            <person name="Oren A."/>
            <person name="Chaudhuri R.R."/>
            <person name="La Ragione R."/>
            <person name="Hildebrand F."/>
            <person name="Pallen M.J."/>
        </authorList>
    </citation>
    <scope>NUCLEOTIDE SEQUENCE</scope>
    <source>
        <strain evidence="5">CHK195-12923</strain>
    </source>
</reference>
<dbReference type="InterPro" id="IPR017853">
    <property type="entry name" value="GH"/>
</dbReference>
<dbReference type="InterPro" id="IPR001764">
    <property type="entry name" value="Glyco_hydro_3_N"/>
</dbReference>
<dbReference type="InterPro" id="IPR026891">
    <property type="entry name" value="Fn3-like"/>
</dbReference>
<evidence type="ECO:0000313" key="6">
    <source>
        <dbReference type="Proteomes" id="UP000824110"/>
    </source>
</evidence>
<evidence type="ECO:0000313" key="5">
    <source>
        <dbReference type="EMBL" id="HIU61501.1"/>
    </source>
</evidence>
<evidence type="ECO:0000256" key="3">
    <source>
        <dbReference type="SAM" id="Phobius"/>
    </source>
</evidence>
<evidence type="ECO:0000259" key="4">
    <source>
        <dbReference type="SMART" id="SM01217"/>
    </source>
</evidence>
<dbReference type="Gene3D" id="3.40.50.1700">
    <property type="entry name" value="Glycoside hydrolase family 3 C-terminal domain"/>
    <property type="match status" value="1"/>
</dbReference>
<evidence type="ECO:0000256" key="1">
    <source>
        <dbReference type="ARBA" id="ARBA00005336"/>
    </source>
</evidence>
<dbReference type="GO" id="GO:0005975">
    <property type="term" value="P:carbohydrate metabolic process"/>
    <property type="evidence" value="ECO:0007669"/>
    <property type="project" value="InterPro"/>
</dbReference>
<feature type="transmembrane region" description="Helical" evidence="3">
    <location>
        <begin position="12"/>
        <end position="36"/>
    </location>
</feature>
<dbReference type="AlphaFoldDB" id="A0A9D1MJZ1"/>